<dbReference type="SUPFAM" id="SSF46785">
    <property type="entry name" value="Winged helix' DNA-binding domain"/>
    <property type="match status" value="1"/>
</dbReference>
<evidence type="ECO:0000256" key="3">
    <source>
        <dbReference type="ARBA" id="ARBA00023163"/>
    </source>
</evidence>
<dbReference type="EMBL" id="AP023354">
    <property type="protein sequence ID" value="BCJ26105.1"/>
    <property type="molecule type" value="Genomic_DNA"/>
</dbReference>
<evidence type="ECO:0000259" key="4">
    <source>
        <dbReference type="PROSITE" id="PS50949"/>
    </source>
</evidence>
<dbReference type="GO" id="GO:0003700">
    <property type="term" value="F:DNA-binding transcription factor activity"/>
    <property type="evidence" value="ECO:0007669"/>
    <property type="project" value="InterPro"/>
</dbReference>
<evidence type="ECO:0000313" key="5">
    <source>
        <dbReference type="EMBL" id="BCJ26105.1"/>
    </source>
</evidence>
<dbReference type="AlphaFoldDB" id="A0A810KTY4"/>
<dbReference type="Pfam" id="PF00392">
    <property type="entry name" value="GntR"/>
    <property type="match status" value="1"/>
</dbReference>
<protein>
    <recommendedName>
        <fullName evidence="4">HTH gntR-type domain-containing protein</fullName>
    </recommendedName>
</protein>
<name>A0A810KTY4_9ACTN</name>
<keyword evidence="1" id="KW-0805">Transcription regulation</keyword>
<evidence type="ECO:0000256" key="2">
    <source>
        <dbReference type="ARBA" id="ARBA00023125"/>
    </source>
</evidence>
<dbReference type="SMART" id="SM00345">
    <property type="entry name" value="HTH_GNTR"/>
    <property type="match status" value="1"/>
</dbReference>
<sequence length="74" mass="8272">MTVDPDSTELVWEQVLRILRERIADGTYPVRLPGELALAQELGVARQTLRRAIAVLVDEGVVTVVRNKGVYVKK</sequence>
<dbReference type="PRINTS" id="PR00035">
    <property type="entry name" value="HTHGNTR"/>
</dbReference>
<feature type="domain" description="HTH gntR-type" evidence="4">
    <location>
        <begin position="9"/>
        <end position="74"/>
    </location>
</feature>
<dbReference type="RefSeq" id="WP_030444842.1">
    <property type="nucleotide sequence ID" value="NZ_AP023354.1"/>
</dbReference>
<dbReference type="PROSITE" id="PS50949">
    <property type="entry name" value="HTH_GNTR"/>
    <property type="match status" value="1"/>
</dbReference>
<evidence type="ECO:0000256" key="1">
    <source>
        <dbReference type="ARBA" id="ARBA00023015"/>
    </source>
</evidence>
<evidence type="ECO:0000313" key="6">
    <source>
        <dbReference type="Proteomes" id="UP000680750"/>
    </source>
</evidence>
<dbReference type="InterPro" id="IPR036388">
    <property type="entry name" value="WH-like_DNA-bd_sf"/>
</dbReference>
<accession>A0A810KTY4</accession>
<dbReference type="Gene3D" id="1.10.10.10">
    <property type="entry name" value="Winged helix-like DNA-binding domain superfamily/Winged helix DNA-binding domain"/>
    <property type="match status" value="1"/>
</dbReference>
<dbReference type="InterPro" id="IPR050679">
    <property type="entry name" value="Bact_HTH_transcr_reg"/>
</dbReference>
<dbReference type="KEGG" id="aser:Asera_02130"/>
<proteinExistence type="predicted"/>
<dbReference type="PANTHER" id="PTHR44846">
    <property type="entry name" value="MANNOSYL-D-GLYCERATE TRANSPORT/METABOLISM SYSTEM REPRESSOR MNGR-RELATED"/>
    <property type="match status" value="1"/>
</dbReference>
<dbReference type="CDD" id="cd07377">
    <property type="entry name" value="WHTH_GntR"/>
    <property type="match status" value="1"/>
</dbReference>
<organism evidence="5 6">
    <name type="scientific">Actinocatenispora sera</name>
    <dbReference type="NCBI Taxonomy" id="390989"/>
    <lineage>
        <taxon>Bacteria</taxon>
        <taxon>Bacillati</taxon>
        <taxon>Actinomycetota</taxon>
        <taxon>Actinomycetes</taxon>
        <taxon>Micromonosporales</taxon>
        <taxon>Micromonosporaceae</taxon>
        <taxon>Actinocatenispora</taxon>
    </lineage>
</organism>
<keyword evidence="2" id="KW-0238">DNA-binding</keyword>
<dbReference type="Proteomes" id="UP000680750">
    <property type="component" value="Chromosome"/>
</dbReference>
<dbReference type="PANTHER" id="PTHR44846:SF17">
    <property type="entry name" value="GNTR-FAMILY TRANSCRIPTIONAL REGULATOR"/>
    <property type="match status" value="1"/>
</dbReference>
<dbReference type="GO" id="GO:0003677">
    <property type="term" value="F:DNA binding"/>
    <property type="evidence" value="ECO:0007669"/>
    <property type="project" value="UniProtKB-KW"/>
</dbReference>
<keyword evidence="6" id="KW-1185">Reference proteome</keyword>
<dbReference type="OrthoDB" id="7363114at2"/>
<dbReference type="InterPro" id="IPR000524">
    <property type="entry name" value="Tscrpt_reg_HTH_GntR"/>
</dbReference>
<reference evidence="5" key="1">
    <citation type="submission" date="2020-08" db="EMBL/GenBank/DDBJ databases">
        <title>Whole genome shotgun sequence of Actinocatenispora sera NBRC 101916.</title>
        <authorList>
            <person name="Komaki H."/>
            <person name="Tamura T."/>
        </authorList>
    </citation>
    <scope>NUCLEOTIDE SEQUENCE</scope>
    <source>
        <strain evidence="5">NBRC 101916</strain>
    </source>
</reference>
<dbReference type="GO" id="GO:0045892">
    <property type="term" value="P:negative regulation of DNA-templated transcription"/>
    <property type="evidence" value="ECO:0007669"/>
    <property type="project" value="TreeGrafter"/>
</dbReference>
<gene>
    <name evidence="5" type="ORF">Asera_02130</name>
</gene>
<dbReference type="InterPro" id="IPR036390">
    <property type="entry name" value="WH_DNA-bd_sf"/>
</dbReference>
<keyword evidence="3" id="KW-0804">Transcription</keyword>